<dbReference type="OrthoDB" id="4241523at2"/>
<accession>A0A5B2XT54</accession>
<feature type="transmembrane region" description="Helical" evidence="1">
    <location>
        <begin position="122"/>
        <end position="140"/>
    </location>
</feature>
<keyword evidence="3" id="KW-1185">Reference proteome</keyword>
<dbReference type="AlphaFoldDB" id="A0A5B2XT54"/>
<comment type="caution">
    <text evidence="2">The sequence shown here is derived from an EMBL/GenBank/DDBJ whole genome shotgun (WGS) entry which is preliminary data.</text>
</comment>
<dbReference type="InterPro" id="IPR045713">
    <property type="entry name" value="DUF6069"/>
</dbReference>
<evidence type="ECO:0000313" key="2">
    <source>
        <dbReference type="EMBL" id="KAA2267088.1"/>
    </source>
</evidence>
<organism evidence="2 3">
    <name type="scientific">Solihabitans fulvus</name>
    <dbReference type="NCBI Taxonomy" id="1892852"/>
    <lineage>
        <taxon>Bacteria</taxon>
        <taxon>Bacillati</taxon>
        <taxon>Actinomycetota</taxon>
        <taxon>Actinomycetes</taxon>
        <taxon>Pseudonocardiales</taxon>
        <taxon>Pseudonocardiaceae</taxon>
        <taxon>Solihabitans</taxon>
    </lineage>
</organism>
<protein>
    <submittedName>
        <fullName evidence="2">Uncharacterized protein</fullName>
    </submittedName>
</protein>
<dbReference type="RefSeq" id="WP_149847397.1">
    <property type="nucleotide sequence ID" value="NZ_VUOB01000001.1"/>
</dbReference>
<feature type="transmembrane region" description="Helical" evidence="1">
    <location>
        <begin position="95"/>
        <end position="116"/>
    </location>
</feature>
<dbReference type="EMBL" id="VUOB01000001">
    <property type="protein sequence ID" value="KAA2267088.1"/>
    <property type="molecule type" value="Genomic_DNA"/>
</dbReference>
<keyword evidence="1" id="KW-1133">Transmembrane helix</keyword>
<sequence>MSTETTTQRKATAFGSRRVWLVSALAGVAAAVATEVYGLLARAVGVPMSAGSPGAAEAGPITVGLFAMGTVICVFWGTVLAVLLARYAANPARTYLRATLALTVVSLASPLAAAHTAGSTKLMLAVGHLIAAAIVIPVVTRRLATAPGRNGRA</sequence>
<reference evidence="2 3" key="2">
    <citation type="submission" date="2019-09" db="EMBL/GenBank/DDBJ databases">
        <authorList>
            <person name="Jin C."/>
        </authorList>
    </citation>
    <scope>NUCLEOTIDE SEQUENCE [LARGE SCALE GENOMIC DNA]</scope>
    <source>
        <strain evidence="2 3">AN110305</strain>
    </source>
</reference>
<evidence type="ECO:0000313" key="3">
    <source>
        <dbReference type="Proteomes" id="UP000323454"/>
    </source>
</evidence>
<name>A0A5B2XT54_9PSEU</name>
<gene>
    <name evidence="2" type="ORF">F0L68_00720</name>
</gene>
<proteinExistence type="predicted"/>
<reference evidence="2 3" key="1">
    <citation type="submission" date="2019-09" db="EMBL/GenBank/DDBJ databases">
        <title>Goodfellowia gen. nov., a new genus of the Pseudonocardineae related to Actinoalloteichus, containing Goodfellowia coeruleoviolacea gen. nov., comb. nov. gen. nov., comb. nov.</title>
        <authorList>
            <person name="Labeda D."/>
        </authorList>
    </citation>
    <scope>NUCLEOTIDE SEQUENCE [LARGE SCALE GENOMIC DNA]</scope>
    <source>
        <strain evidence="2 3">AN110305</strain>
    </source>
</reference>
<keyword evidence="1" id="KW-0472">Membrane</keyword>
<feature type="transmembrane region" description="Helical" evidence="1">
    <location>
        <begin position="61"/>
        <end position="83"/>
    </location>
</feature>
<dbReference type="Proteomes" id="UP000323454">
    <property type="component" value="Unassembled WGS sequence"/>
</dbReference>
<keyword evidence="1" id="KW-0812">Transmembrane</keyword>
<dbReference type="Pfam" id="PF19545">
    <property type="entry name" value="DUF6069"/>
    <property type="match status" value="1"/>
</dbReference>
<feature type="transmembrane region" description="Helical" evidence="1">
    <location>
        <begin position="20"/>
        <end position="41"/>
    </location>
</feature>
<evidence type="ECO:0000256" key="1">
    <source>
        <dbReference type="SAM" id="Phobius"/>
    </source>
</evidence>